<dbReference type="AlphaFoldDB" id="A0A090AL32"/>
<proteinExistence type="predicted"/>
<keyword evidence="2" id="KW-1185">Reference proteome</keyword>
<protein>
    <submittedName>
        <fullName evidence="1">Uncharacterized protein</fullName>
    </submittedName>
</protein>
<sequence>MTEANNTTVPGLYIIQKVRQSLPINDLMAWLIEEHPDADLKQILSMLNIIYQEGFKIVPTTQETKIYPIGDRQLTAYPQRVEVE</sequence>
<reference evidence="1 2" key="1">
    <citation type="journal article" date="2014" name="ISME J.">
        <title>Ecophysiology of Thioploca ingrica as revealed by the complete genome sequence supplemented with proteomic evidence.</title>
        <authorList>
            <person name="Kojima H."/>
            <person name="Ogura Y."/>
            <person name="Yamamoto N."/>
            <person name="Togashi T."/>
            <person name="Mori H."/>
            <person name="Watanabe T."/>
            <person name="Nemoto F."/>
            <person name="Kurokawa K."/>
            <person name="Hayashi T."/>
            <person name="Fukui M."/>
        </authorList>
    </citation>
    <scope>NUCLEOTIDE SEQUENCE [LARGE SCALE GENOMIC DNA]</scope>
</reference>
<accession>A0A090AL32</accession>
<dbReference type="Proteomes" id="UP000031623">
    <property type="component" value="Chromosome"/>
</dbReference>
<organism evidence="1 2">
    <name type="scientific">Thioploca ingrica</name>
    <dbReference type="NCBI Taxonomy" id="40754"/>
    <lineage>
        <taxon>Bacteria</taxon>
        <taxon>Pseudomonadati</taxon>
        <taxon>Pseudomonadota</taxon>
        <taxon>Gammaproteobacteria</taxon>
        <taxon>Thiotrichales</taxon>
        <taxon>Thiotrichaceae</taxon>
        <taxon>Thioploca</taxon>
    </lineage>
</organism>
<evidence type="ECO:0000313" key="2">
    <source>
        <dbReference type="Proteomes" id="UP000031623"/>
    </source>
</evidence>
<evidence type="ECO:0000313" key="1">
    <source>
        <dbReference type="EMBL" id="BAP56447.1"/>
    </source>
</evidence>
<dbReference type="EMBL" id="AP014633">
    <property type="protein sequence ID" value="BAP56447.1"/>
    <property type="molecule type" value="Genomic_DNA"/>
</dbReference>
<dbReference type="KEGG" id="tig:THII_2150"/>
<name>A0A090AL32_9GAMM</name>
<gene>
    <name evidence="1" type="ORF">THII_2150</name>
</gene>
<dbReference type="STRING" id="40754.THII_2150"/>
<dbReference type="HOGENOM" id="CLU_2526466_0_0_6"/>